<keyword evidence="8" id="KW-1185">Reference proteome</keyword>
<keyword evidence="5" id="KW-1133">Transmembrane helix</keyword>
<reference evidence="7 8" key="1">
    <citation type="journal article" date="2014" name="Mol. Plant">
        <title>Chromosome Scale Genome Assembly and Transcriptome Profiling of Nannochloropsis gaditana in Nitrogen Depletion.</title>
        <authorList>
            <person name="Corteggiani Carpinelli E."/>
            <person name="Telatin A."/>
            <person name="Vitulo N."/>
            <person name="Forcato C."/>
            <person name="D'Angelo M."/>
            <person name="Schiavon R."/>
            <person name="Vezzi A."/>
            <person name="Giacometti G.M."/>
            <person name="Morosinotto T."/>
            <person name="Valle G."/>
        </authorList>
    </citation>
    <scope>NUCLEOTIDE SEQUENCE [LARGE SCALE GENOMIC DNA]</scope>
    <source>
        <strain evidence="7 8">B-31</strain>
    </source>
</reference>
<sequence>MSTSLSAPPPTRESGHVGSRPNSTSQEKKEGSKRSYAKEVSDSLWVDALAYLLAIVILLNFWSAAFLELVMYVVFYPLCPSIWYVTRILGVRFGWLFPMLCLKWSNVRIRMTGKGAAATSLGAIPPSPFSFSSSWQRYRDLLTPGKLPRALIMINHLSWADTFVLSPWLHAHNSVNGDTCWPMWKGFMQMPLGWIAYMSECPVLGYGKEVDLKTIHRSVTRFFERRMTKFFLFPEGAVFREEMRSKSHQYATANKLPLLDHCLLPKHGAFYRAGKELHRQGMTTLVDLTLAYPPASSLYDAPFNVLDLVKRHAKPLYLPLHVRTFAMSEVPWDEEGKVQDWLNQRFMEKDKMLEEYYQNNGGALVEGAVEEGSRWQDLLMDLCVWIVLQAVMYGALLYLGRRMLGYGPV</sequence>
<organism evidence="7 8">
    <name type="scientific">Nannochloropsis gaditana</name>
    <dbReference type="NCBI Taxonomy" id="72520"/>
    <lineage>
        <taxon>Eukaryota</taxon>
        <taxon>Sar</taxon>
        <taxon>Stramenopiles</taxon>
        <taxon>Ochrophyta</taxon>
        <taxon>Eustigmatophyceae</taxon>
        <taxon>Eustigmatales</taxon>
        <taxon>Monodopsidaceae</taxon>
        <taxon>Nannochloropsis</taxon>
    </lineage>
</organism>
<dbReference type="PANTHER" id="PTHR10983:SF16">
    <property type="entry name" value="LYSOCARDIOLIPIN ACYLTRANSFERASE 1"/>
    <property type="match status" value="1"/>
</dbReference>
<dbReference type="InterPro" id="IPR002123">
    <property type="entry name" value="Plipid/glycerol_acylTrfase"/>
</dbReference>
<keyword evidence="2 7" id="KW-0808">Transferase</keyword>
<evidence type="ECO:0000256" key="1">
    <source>
        <dbReference type="ARBA" id="ARBA00008655"/>
    </source>
</evidence>
<dbReference type="SMART" id="SM00563">
    <property type="entry name" value="PlsC"/>
    <property type="match status" value="1"/>
</dbReference>
<feature type="transmembrane region" description="Helical" evidence="5">
    <location>
        <begin position="382"/>
        <end position="400"/>
    </location>
</feature>
<evidence type="ECO:0000313" key="8">
    <source>
        <dbReference type="Proteomes" id="UP000019335"/>
    </source>
</evidence>
<dbReference type="PANTHER" id="PTHR10983">
    <property type="entry name" value="1-ACYLGLYCEROL-3-PHOSPHATE ACYLTRANSFERASE-RELATED"/>
    <property type="match status" value="1"/>
</dbReference>
<dbReference type="Pfam" id="PF16076">
    <property type="entry name" value="Acyltransf_C"/>
    <property type="match status" value="1"/>
</dbReference>
<feature type="domain" description="Phospholipid/glycerol acyltransferase" evidence="6">
    <location>
        <begin position="150"/>
        <end position="271"/>
    </location>
</feature>
<keyword evidence="5" id="KW-0812">Transmembrane</keyword>
<name>W7U7W3_9STRA</name>
<dbReference type="EMBL" id="AZIL01000202">
    <property type="protein sequence ID" value="EWM28984.1"/>
    <property type="molecule type" value="Genomic_DNA"/>
</dbReference>
<keyword evidence="3 7" id="KW-0012">Acyltransferase</keyword>
<feature type="transmembrane region" description="Helical" evidence="5">
    <location>
        <begin position="48"/>
        <end position="75"/>
    </location>
</feature>
<accession>W7U7W3</accession>
<evidence type="ECO:0000259" key="6">
    <source>
        <dbReference type="SMART" id="SM00563"/>
    </source>
</evidence>
<keyword evidence="5" id="KW-0472">Membrane</keyword>
<dbReference type="CDD" id="cd07990">
    <property type="entry name" value="LPLAT_LCLAT1-like"/>
    <property type="match status" value="1"/>
</dbReference>
<dbReference type="InterPro" id="IPR032098">
    <property type="entry name" value="Acyltransf_C"/>
</dbReference>
<feature type="region of interest" description="Disordered" evidence="4">
    <location>
        <begin position="1"/>
        <end position="34"/>
    </location>
</feature>
<evidence type="ECO:0000256" key="3">
    <source>
        <dbReference type="ARBA" id="ARBA00023315"/>
    </source>
</evidence>
<dbReference type="AlphaFoldDB" id="W7U7W3"/>
<dbReference type="GO" id="GO:0016746">
    <property type="term" value="F:acyltransferase activity"/>
    <property type="evidence" value="ECO:0007669"/>
    <property type="project" value="UniProtKB-KW"/>
</dbReference>
<dbReference type="Pfam" id="PF01553">
    <property type="entry name" value="Acyltransferase"/>
    <property type="match status" value="1"/>
</dbReference>
<evidence type="ECO:0000313" key="7">
    <source>
        <dbReference type="EMBL" id="EWM28984.1"/>
    </source>
</evidence>
<dbReference type="OrthoDB" id="186786at2759"/>
<evidence type="ECO:0000256" key="5">
    <source>
        <dbReference type="SAM" id="Phobius"/>
    </source>
</evidence>
<proteinExistence type="inferred from homology"/>
<gene>
    <name evidence="7" type="primary">LGAT1</name>
    <name evidence="7" type="ORF">Naga_100501g5</name>
</gene>
<protein>
    <submittedName>
        <fullName evidence="7">Acyl-:lysophosphatidylglycerol acyltransferase 1</fullName>
    </submittedName>
</protein>
<evidence type="ECO:0000256" key="4">
    <source>
        <dbReference type="SAM" id="MobiDB-lite"/>
    </source>
</evidence>
<dbReference type="GO" id="GO:0012505">
    <property type="term" value="C:endomembrane system"/>
    <property type="evidence" value="ECO:0007669"/>
    <property type="project" value="TreeGrafter"/>
</dbReference>
<comment type="caution">
    <text evidence="7">The sequence shown here is derived from an EMBL/GenBank/DDBJ whole genome shotgun (WGS) entry which is preliminary data.</text>
</comment>
<evidence type="ECO:0000256" key="2">
    <source>
        <dbReference type="ARBA" id="ARBA00022679"/>
    </source>
</evidence>
<comment type="similarity">
    <text evidence="1">Belongs to the 1-acyl-sn-glycerol-3-phosphate acyltransferase family.</text>
</comment>
<dbReference type="Proteomes" id="UP000019335">
    <property type="component" value="Chromosome 3"/>
</dbReference>